<dbReference type="eggNOG" id="KOG0324">
    <property type="taxonomic scope" value="Eukaryota"/>
</dbReference>
<organism evidence="5 6">
    <name type="scientific">Sphaerulina musiva (strain SO2202)</name>
    <name type="common">Poplar stem canker fungus</name>
    <name type="synonym">Septoria musiva</name>
    <dbReference type="NCBI Taxonomy" id="692275"/>
    <lineage>
        <taxon>Eukaryota</taxon>
        <taxon>Fungi</taxon>
        <taxon>Dikarya</taxon>
        <taxon>Ascomycota</taxon>
        <taxon>Pezizomycotina</taxon>
        <taxon>Dothideomycetes</taxon>
        <taxon>Dothideomycetidae</taxon>
        <taxon>Mycosphaerellales</taxon>
        <taxon>Mycosphaerellaceae</taxon>
        <taxon>Sphaerulina</taxon>
    </lineage>
</organism>
<proteinExistence type="inferred from homology"/>
<feature type="non-terminal residue" evidence="5">
    <location>
        <position position="174"/>
    </location>
</feature>
<name>N1QP18_SPHMS</name>
<dbReference type="RefSeq" id="XP_016766115.1">
    <property type="nucleotide sequence ID" value="XM_016910250.1"/>
</dbReference>
<evidence type="ECO:0000313" key="5">
    <source>
        <dbReference type="EMBL" id="EMF17994.1"/>
    </source>
</evidence>
<dbReference type="Proteomes" id="UP000016931">
    <property type="component" value="Unassembled WGS sequence"/>
</dbReference>
<dbReference type="GO" id="GO:0006508">
    <property type="term" value="P:proteolysis"/>
    <property type="evidence" value="ECO:0007669"/>
    <property type="project" value="UniProtKB-KW"/>
</dbReference>
<reference evidence="5 6" key="1">
    <citation type="journal article" date="2012" name="PLoS Pathog.">
        <title>Diverse lifestyles and strategies of plant pathogenesis encoded in the genomes of eighteen Dothideomycetes fungi.</title>
        <authorList>
            <person name="Ohm R.A."/>
            <person name="Feau N."/>
            <person name="Henrissat B."/>
            <person name="Schoch C.L."/>
            <person name="Horwitz B.A."/>
            <person name="Barry K.W."/>
            <person name="Condon B.J."/>
            <person name="Copeland A.C."/>
            <person name="Dhillon B."/>
            <person name="Glaser F."/>
            <person name="Hesse C.N."/>
            <person name="Kosti I."/>
            <person name="LaButti K."/>
            <person name="Lindquist E.A."/>
            <person name="Lucas S."/>
            <person name="Salamov A.A."/>
            <person name="Bradshaw R.E."/>
            <person name="Ciuffetti L."/>
            <person name="Hamelin R.C."/>
            <person name="Kema G.H.J."/>
            <person name="Lawrence C."/>
            <person name="Scott J.A."/>
            <person name="Spatafora J.W."/>
            <person name="Turgeon B.G."/>
            <person name="de Wit P.J.G.M."/>
            <person name="Zhong S."/>
            <person name="Goodwin S.B."/>
            <person name="Grigoriev I.V."/>
        </authorList>
    </citation>
    <scope>NUCLEOTIDE SEQUENCE [LARGE SCALE GENOMIC DNA]</scope>
    <source>
        <strain evidence="5 6">SO2202</strain>
    </source>
</reference>
<dbReference type="Pfam" id="PF05903">
    <property type="entry name" value="Peptidase_C97"/>
    <property type="match status" value="1"/>
</dbReference>
<dbReference type="InterPro" id="IPR008580">
    <property type="entry name" value="PPPDE_dom"/>
</dbReference>
<evidence type="ECO:0000313" key="6">
    <source>
        <dbReference type="Proteomes" id="UP000016931"/>
    </source>
</evidence>
<comment type="similarity">
    <text evidence="1">Belongs to the DeSI family.</text>
</comment>
<gene>
    <name evidence="5" type="ORF">SEPMUDRAFT_8055</name>
</gene>
<dbReference type="GO" id="GO:0101005">
    <property type="term" value="F:deubiquitinase activity"/>
    <property type="evidence" value="ECO:0007669"/>
    <property type="project" value="TreeGrafter"/>
</dbReference>
<dbReference type="InterPro" id="IPR042266">
    <property type="entry name" value="PPPDE_sf"/>
</dbReference>
<keyword evidence="6" id="KW-1185">Reference proteome</keyword>
<dbReference type="AlphaFoldDB" id="N1QP18"/>
<dbReference type="OrthoDB" id="412286at2759"/>
<accession>N1QP18</accession>
<evidence type="ECO:0000259" key="4">
    <source>
        <dbReference type="PROSITE" id="PS51858"/>
    </source>
</evidence>
<dbReference type="GeneID" id="27907387"/>
<dbReference type="PANTHER" id="PTHR12378:SF80">
    <property type="entry name" value="IP06716P-RELATED"/>
    <property type="match status" value="1"/>
</dbReference>
<keyword evidence="3" id="KW-0378">Hydrolase</keyword>
<dbReference type="HOGENOM" id="CLU_069001_2_1_1"/>
<dbReference type="STRING" id="692275.N1QP18"/>
<dbReference type="PANTHER" id="PTHR12378">
    <property type="entry name" value="DESUMOYLATING ISOPEPTIDASE"/>
    <property type="match status" value="1"/>
</dbReference>
<keyword evidence="2" id="KW-0645">Protease</keyword>
<dbReference type="Gene3D" id="3.90.1720.30">
    <property type="entry name" value="PPPDE domains"/>
    <property type="match status" value="1"/>
</dbReference>
<dbReference type="GO" id="GO:0016579">
    <property type="term" value="P:protein deubiquitination"/>
    <property type="evidence" value="ECO:0007669"/>
    <property type="project" value="TreeGrafter"/>
</dbReference>
<dbReference type="PROSITE" id="PS51858">
    <property type="entry name" value="PPPDE"/>
    <property type="match status" value="1"/>
</dbReference>
<sequence length="174" mass="19173">ERTEVIINVYDLLPPGRLSTLLWTLGSSLLHSGVVLHSREYAFGGHNKPHTTGVYYTRPLQLPPGGTHRVSISQGYTHHSPAAIQTILQQVSAEFQGQKYHLLKNNCNHFTQALVEALMGGKEKKRKKTTTPAWLNRAAGIGLALPCMVPREWVQGPDVDSADGQLVVEAEEDD</sequence>
<dbReference type="OMA" id="VYWTKPG"/>
<dbReference type="EMBL" id="KB456260">
    <property type="protein sequence ID" value="EMF17994.1"/>
    <property type="molecule type" value="Genomic_DNA"/>
</dbReference>
<evidence type="ECO:0000256" key="1">
    <source>
        <dbReference type="ARBA" id="ARBA00008140"/>
    </source>
</evidence>
<dbReference type="SMART" id="SM01179">
    <property type="entry name" value="DUF862"/>
    <property type="match status" value="1"/>
</dbReference>
<feature type="domain" description="PPPDE" evidence="4">
    <location>
        <begin position="3"/>
        <end position="153"/>
    </location>
</feature>
<feature type="non-terminal residue" evidence="5">
    <location>
        <position position="1"/>
    </location>
</feature>
<evidence type="ECO:0000256" key="2">
    <source>
        <dbReference type="ARBA" id="ARBA00022670"/>
    </source>
</evidence>
<protein>
    <submittedName>
        <fullName evidence="5">DUF862-domain-containing protein</fullName>
    </submittedName>
</protein>
<evidence type="ECO:0000256" key="3">
    <source>
        <dbReference type="ARBA" id="ARBA00022801"/>
    </source>
</evidence>